<feature type="region of interest" description="Disordered" evidence="1">
    <location>
        <begin position="336"/>
        <end position="376"/>
    </location>
</feature>
<accession>A0A7S3J3W5</accession>
<sequence>MNSISNINSPNFKIDSLISNSEIKDTNKLINELRANYMTDNFSGEGNKGDNENSEPIGDFFTEDEPKRVKPRKELSNEKIVINKDHIRKGPDFNSISEIFADKIDFDMSTIKEMVESLEEDSMYFRSQMNSDNAKLKILEANSFDERKQNSFEKIIKYMKKEIRKIDKLKKRENKEKIQQMIKDFLINLKRIELIHTSNEEETQNQPQSKEKENSKHEEEKVVQQSQSFKNSNIGALNIQTDFEIEDCDCSSIKEPGLGEDFQRAIQESINKDEENFNKDLLEPTPNKLPPVSSFTSKNLSPTMRAVTEQDQLDFYKNSKSSNAFSNYGKLIKRRGKQLSHNASKEELKTPNADDRDPKELLQSAPYNDSNRVIYK</sequence>
<dbReference type="EMBL" id="HBII01005905">
    <property type="protein sequence ID" value="CAE0343757.1"/>
    <property type="molecule type" value="Transcribed_RNA"/>
</dbReference>
<feature type="region of interest" description="Disordered" evidence="1">
    <location>
        <begin position="198"/>
        <end position="227"/>
    </location>
</feature>
<feature type="compositionally biased region" description="Basic and acidic residues" evidence="1">
    <location>
        <begin position="343"/>
        <end position="360"/>
    </location>
</feature>
<reference evidence="2" key="1">
    <citation type="submission" date="2021-01" db="EMBL/GenBank/DDBJ databases">
        <authorList>
            <person name="Corre E."/>
            <person name="Pelletier E."/>
            <person name="Niang G."/>
            <person name="Scheremetjew M."/>
            <person name="Finn R."/>
            <person name="Kale V."/>
            <person name="Holt S."/>
            <person name="Cochrane G."/>
            <person name="Meng A."/>
            <person name="Brown T."/>
            <person name="Cohen L."/>
        </authorList>
    </citation>
    <scope>NUCLEOTIDE SEQUENCE</scope>
    <source>
        <strain evidence="2">FSP1.4</strain>
    </source>
</reference>
<evidence type="ECO:0000256" key="1">
    <source>
        <dbReference type="SAM" id="MobiDB-lite"/>
    </source>
</evidence>
<feature type="compositionally biased region" description="Basic and acidic residues" evidence="1">
    <location>
        <begin position="209"/>
        <end position="222"/>
    </location>
</feature>
<evidence type="ECO:0000313" key="2">
    <source>
        <dbReference type="EMBL" id="CAE0343757.1"/>
    </source>
</evidence>
<gene>
    <name evidence="2" type="ORF">EHAR0213_LOCUS2664</name>
</gene>
<feature type="region of interest" description="Disordered" evidence="1">
    <location>
        <begin position="41"/>
        <end position="66"/>
    </location>
</feature>
<feature type="compositionally biased region" description="Polar residues" evidence="1">
    <location>
        <begin position="365"/>
        <end position="376"/>
    </location>
</feature>
<dbReference type="AlphaFoldDB" id="A0A7S3J3W5"/>
<organism evidence="2">
    <name type="scientific">Euplotes harpa</name>
    <dbReference type="NCBI Taxonomy" id="151035"/>
    <lineage>
        <taxon>Eukaryota</taxon>
        <taxon>Sar</taxon>
        <taxon>Alveolata</taxon>
        <taxon>Ciliophora</taxon>
        <taxon>Intramacronucleata</taxon>
        <taxon>Spirotrichea</taxon>
        <taxon>Hypotrichia</taxon>
        <taxon>Euplotida</taxon>
        <taxon>Euplotidae</taxon>
        <taxon>Euplotes</taxon>
    </lineage>
</organism>
<proteinExistence type="predicted"/>
<name>A0A7S3J3W5_9SPIT</name>
<protein>
    <submittedName>
        <fullName evidence="2">Uncharacterized protein</fullName>
    </submittedName>
</protein>